<dbReference type="RefSeq" id="WP_081754298.1">
    <property type="nucleotide sequence ID" value="NZ_ARZY01000034.1"/>
</dbReference>
<keyword evidence="2" id="KW-1185">Reference proteome</keyword>
<dbReference type="InterPro" id="IPR014987">
    <property type="entry name" value="UPF_YfcL"/>
</dbReference>
<evidence type="ECO:0000313" key="2">
    <source>
        <dbReference type="Proteomes" id="UP000019276"/>
    </source>
</evidence>
<dbReference type="EMBL" id="ARZY01000034">
    <property type="protein sequence ID" value="EWH08881.1"/>
    <property type="molecule type" value="Genomic_DNA"/>
</dbReference>
<dbReference type="Pfam" id="PF08891">
    <property type="entry name" value="YfcL"/>
    <property type="match status" value="1"/>
</dbReference>
<reference evidence="1 2" key="1">
    <citation type="journal article" date="2014" name="Genome Announc.">
        <title>Draft Genome Sequence of the Agar-Degrading Bacterium Catenovulum sp. Strain DS-2, Isolated from Intestines of Haliotis diversicolor.</title>
        <authorList>
            <person name="Shan D."/>
            <person name="Li X."/>
            <person name="Gu Z."/>
            <person name="Wei G."/>
            <person name="Gao Z."/>
            <person name="Shao Z."/>
        </authorList>
    </citation>
    <scope>NUCLEOTIDE SEQUENCE [LARGE SCALE GENOMIC DNA]</scope>
    <source>
        <strain evidence="1 2">DS-2</strain>
    </source>
</reference>
<gene>
    <name evidence="1" type="ORF">DS2_15174</name>
</gene>
<dbReference type="Proteomes" id="UP000019276">
    <property type="component" value="Unassembled WGS sequence"/>
</dbReference>
<organism evidence="1 2">
    <name type="scientific">Catenovulum agarivorans DS-2</name>
    <dbReference type="NCBI Taxonomy" id="1328313"/>
    <lineage>
        <taxon>Bacteria</taxon>
        <taxon>Pseudomonadati</taxon>
        <taxon>Pseudomonadota</taxon>
        <taxon>Gammaproteobacteria</taxon>
        <taxon>Alteromonadales</taxon>
        <taxon>Alteromonadaceae</taxon>
        <taxon>Catenovulum</taxon>
    </lineage>
</organism>
<accession>W7QA55</accession>
<comment type="caution">
    <text evidence="1">The sequence shown here is derived from an EMBL/GenBank/DDBJ whole genome shotgun (WGS) entry which is preliminary data.</text>
</comment>
<sequence length="90" mass="10234">MADAQAYLDKIESKLDQLNETCSDDMLFVIGYLRGHIMLSAGYLEMDGQFEIEAINQATEASLNKAIEAGELEEQDQKYVWDLWAELTQL</sequence>
<proteinExistence type="predicted"/>
<dbReference type="AlphaFoldDB" id="W7QA55"/>
<dbReference type="OrthoDB" id="5600394at2"/>
<dbReference type="STRING" id="1328313.DS2_15174"/>
<name>W7QA55_9ALTE</name>
<evidence type="ECO:0000313" key="1">
    <source>
        <dbReference type="EMBL" id="EWH08881.1"/>
    </source>
</evidence>
<protein>
    <submittedName>
        <fullName evidence="1">YfcL protein</fullName>
    </submittedName>
</protein>
<dbReference type="eggNOG" id="ENOG5031T26">
    <property type="taxonomic scope" value="Bacteria"/>
</dbReference>